<evidence type="ECO:0000256" key="1">
    <source>
        <dbReference type="SAM" id="SignalP"/>
    </source>
</evidence>
<comment type="caution">
    <text evidence="2">The sequence shown here is derived from an EMBL/GenBank/DDBJ whole genome shotgun (WGS) entry which is preliminary data.</text>
</comment>
<feature type="chain" id="PRO_5046885174" description="J domain-containing protein" evidence="1">
    <location>
        <begin position="21"/>
        <end position="359"/>
    </location>
</feature>
<keyword evidence="1" id="KW-0732">Signal</keyword>
<dbReference type="Proteomes" id="UP001189429">
    <property type="component" value="Unassembled WGS sequence"/>
</dbReference>
<feature type="signal peptide" evidence="1">
    <location>
        <begin position="1"/>
        <end position="20"/>
    </location>
</feature>
<proteinExistence type="predicted"/>
<dbReference type="EMBL" id="CAUYUJ010022475">
    <property type="protein sequence ID" value="CAK0910859.1"/>
    <property type="molecule type" value="Genomic_DNA"/>
</dbReference>
<sequence length="359" mass="39410">MERLALAGFLLARLPGRAGGAGEAAFAWPESDVGPRTPPLLQAGKRAAKHLECEICQLRLAGLLFSRAEEKGRSWPNSRAFRDALGETKSLCEEGALMHHLTALNLTLRLDPYSDRAYLEEGDPPWSLQALSGDNFNWKAFAAHHACLEAFRRGGDKIAAGVKEAYRGLSGAEDGSTEEQSRRLSELAQRGCSRTRGCKALVVERELDVGLEARDRELAARDPSYEPAPSDFAAPRSVEYEANVDYYHVLGVNDTALCSEAKERGGLLLSLYGTERGRALSGVADVFADAHERDLKAAQLLLCDRATRRQYDRDRGRVMLRVRHGLQKAKPDRPHLDGAAMVLAYEDELAELGAARSEL</sequence>
<organism evidence="2 3">
    <name type="scientific">Prorocentrum cordatum</name>
    <dbReference type="NCBI Taxonomy" id="2364126"/>
    <lineage>
        <taxon>Eukaryota</taxon>
        <taxon>Sar</taxon>
        <taxon>Alveolata</taxon>
        <taxon>Dinophyceae</taxon>
        <taxon>Prorocentrales</taxon>
        <taxon>Prorocentraceae</taxon>
        <taxon>Prorocentrum</taxon>
    </lineage>
</organism>
<evidence type="ECO:0000313" key="3">
    <source>
        <dbReference type="Proteomes" id="UP001189429"/>
    </source>
</evidence>
<reference evidence="2" key="1">
    <citation type="submission" date="2023-10" db="EMBL/GenBank/DDBJ databases">
        <authorList>
            <person name="Chen Y."/>
            <person name="Shah S."/>
            <person name="Dougan E. K."/>
            <person name="Thang M."/>
            <person name="Chan C."/>
        </authorList>
    </citation>
    <scope>NUCLEOTIDE SEQUENCE [LARGE SCALE GENOMIC DNA]</scope>
</reference>
<evidence type="ECO:0008006" key="4">
    <source>
        <dbReference type="Google" id="ProtNLM"/>
    </source>
</evidence>
<protein>
    <recommendedName>
        <fullName evidence="4">J domain-containing protein</fullName>
    </recommendedName>
</protein>
<keyword evidence="3" id="KW-1185">Reference proteome</keyword>
<name>A0ABN9YDI0_9DINO</name>
<evidence type="ECO:0000313" key="2">
    <source>
        <dbReference type="EMBL" id="CAK0910859.1"/>
    </source>
</evidence>
<accession>A0ABN9YDI0</accession>
<gene>
    <name evidence="2" type="ORF">PCOR1329_LOCUS84910</name>
</gene>